<reference evidence="2 3" key="1">
    <citation type="submission" date="2015-11" db="EMBL/GenBank/DDBJ databases">
        <title>Butyribacter intestini gen. nov., sp. nov., a butyric acid-producing bacterium of the family Lachnospiraceae isolated from the human faeces.</title>
        <authorList>
            <person name="Zou Y."/>
            <person name="Xue W."/>
            <person name="Luo G."/>
            <person name="Lv M."/>
        </authorList>
    </citation>
    <scope>NUCLEOTIDE SEQUENCE [LARGE SCALE GENOMIC DNA]</scope>
    <source>
        <strain evidence="2 3">ACET-33324</strain>
    </source>
</reference>
<dbReference type="InterPro" id="IPR016181">
    <property type="entry name" value="Acyl_CoA_acyltransferase"/>
</dbReference>
<dbReference type="SUPFAM" id="SSF55729">
    <property type="entry name" value="Acyl-CoA N-acyltransferases (Nat)"/>
    <property type="match status" value="1"/>
</dbReference>
<dbReference type="PROSITE" id="PS51186">
    <property type="entry name" value="GNAT"/>
    <property type="match status" value="1"/>
</dbReference>
<evidence type="ECO:0000259" key="1">
    <source>
        <dbReference type="PROSITE" id="PS51186"/>
    </source>
</evidence>
<dbReference type="InterPro" id="IPR000182">
    <property type="entry name" value="GNAT_dom"/>
</dbReference>
<dbReference type="Proteomes" id="UP000054874">
    <property type="component" value="Unassembled WGS sequence"/>
</dbReference>
<sequence length="285" mass="33357">MLRLCTKSEFELYIDFSYELATCLEKSAYPTYCDGIKTKEMFVERLGKVFDRENEEILLFECEGKVEGLIHYYWIPEDNYIATSGFNINKATEQAMSEFLAFVGEQFKGYDLFLGFPAENKSAVEYLAGQGFECIENNYNNTAFIDKIKDLPKGNRLIRIEKENYERFKTLHDQIEGDMYWNSERIFGDLDKWSIFVAEKEGRSQGAVYYTDVTDDWFEIFGVDMNNGEFDQDIFRNLLYAALSDVKRRGGRVMTFFCDKESEQVVLECGFTYVGNYLCYKTHLE</sequence>
<name>A0A0V8QDA8_9FIRM</name>
<comment type="caution">
    <text evidence="2">The sequence shown here is derived from an EMBL/GenBank/DDBJ whole genome shotgun (WGS) entry which is preliminary data.</text>
</comment>
<dbReference type="GO" id="GO:0016747">
    <property type="term" value="F:acyltransferase activity, transferring groups other than amino-acyl groups"/>
    <property type="evidence" value="ECO:0007669"/>
    <property type="project" value="InterPro"/>
</dbReference>
<evidence type="ECO:0000313" key="2">
    <source>
        <dbReference type="EMBL" id="KSV58519.1"/>
    </source>
</evidence>
<gene>
    <name evidence="2" type="ORF">ASU35_12440</name>
</gene>
<accession>A0A0V8QDA8</accession>
<dbReference type="OrthoDB" id="1844979at2"/>
<dbReference type="RefSeq" id="WP_058353224.1">
    <property type="nucleotide sequence ID" value="NZ_CABMMD010000168.1"/>
</dbReference>
<proteinExistence type="predicted"/>
<dbReference type="AlphaFoldDB" id="A0A0V8QDA8"/>
<organism evidence="2 3">
    <name type="scientific">Acetivibrio ethanolgignens</name>
    <dbReference type="NCBI Taxonomy" id="290052"/>
    <lineage>
        <taxon>Bacteria</taxon>
        <taxon>Bacillati</taxon>
        <taxon>Bacillota</taxon>
        <taxon>Clostridia</taxon>
        <taxon>Eubacteriales</taxon>
        <taxon>Oscillospiraceae</taxon>
        <taxon>Acetivibrio</taxon>
    </lineage>
</organism>
<feature type="domain" description="N-acetyltransferase" evidence="1">
    <location>
        <begin position="158"/>
        <end position="285"/>
    </location>
</feature>
<evidence type="ECO:0000313" key="3">
    <source>
        <dbReference type="Proteomes" id="UP000054874"/>
    </source>
</evidence>
<keyword evidence="3" id="KW-1185">Reference proteome</keyword>
<protein>
    <recommendedName>
        <fullName evidence="1">N-acetyltransferase domain-containing protein</fullName>
    </recommendedName>
</protein>
<dbReference type="EMBL" id="LNAM01000168">
    <property type="protein sequence ID" value="KSV58519.1"/>
    <property type="molecule type" value="Genomic_DNA"/>
</dbReference>